<proteinExistence type="predicted"/>
<comment type="caution">
    <text evidence="2">The sequence shown here is derived from an EMBL/GenBank/DDBJ whole genome shotgun (WGS) entry which is preliminary data.</text>
</comment>
<organism evidence="2 3">
    <name type="scientific">Streptomyces crystallinus</name>
    <dbReference type="NCBI Taxonomy" id="68191"/>
    <lineage>
        <taxon>Bacteria</taxon>
        <taxon>Bacillati</taxon>
        <taxon>Actinomycetota</taxon>
        <taxon>Actinomycetes</taxon>
        <taxon>Kitasatosporales</taxon>
        <taxon>Streptomycetaceae</taxon>
        <taxon>Streptomyces</taxon>
    </lineage>
</organism>
<dbReference type="EMBL" id="BAAACA010000035">
    <property type="protein sequence ID" value="GAA0614737.1"/>
    <property type="molecule type" value="Genomic_DNA"/>
</dbReference>
<evidence type="ECO:0000256" key="1">
    <source>
        <dbReference type="SAM" id="MobiDB-lite"/>
    </source>
</evidence>
<name>A0ABN1GMQ0_9ACTN</name>
<keyword evidence="3" id="KW-1185">Reference proteome</keyword>
<evidence type="ECO:0000313" key="3">
    <source>
        <dbReference type="Proteomes" id="UP001500668"/>
    </source>
</evidence>
<feature type="region of interest" description="Disordered" evidence="1">
    <location>
        <begin position="1"/>
        <end position="70"/>
    </location>
</feature>
<evidence type="ECO:0000313" key="2">
    <source>
        <dbReference type="EMBL" id="GAA0614737.1"/>
    </source>
</evidence>
<reference evidence="3" key="1">
    <citation type="journal article" date="2019" name="Int. J. Syst. Evol. Microbiol.">
        <title>The Global Catalogue of Microorganisms (GCM) 10K type strain sequencing project: providing services to taxonomists for standard genome sequencing and annotation.</title>
        <authorList>
            <consortium name="The Broad Institute Genomics Platform"/>
            <consortium name="The Broad Institute Genome Sequencing Center for Infectious Disease"/>
            <person name="Wu L."/>
            <person name="Ma J."/>
        </authorList>
    </citation>
    <scope>NUCLEOTIDE SEQUENCE [LARGE SCALE GENOMIC DNA]</scope>
    <source>
        <strain evidence="3">JCM 5067</strain>
    </source>
</reference>
<gene>
    <name evidence="2" type="ORF">GCM10010394_50980</name>
</gene>
<sequence>MSKTTRPPATLYPFTFPEERDEGGEGEYVGGASEWPGFPSPGFEGVREGLPGPDGDGGSFGRRVEEASGRTAPWVVCPSPVSGTARGGSYAVPAITVWTPHQESVTAAPVASDQAQT</sequence>
<protein>
    <submittedName>
        <fullName evidence="2">Uncharacterized protein</fullName>
    </submittedName>
</protein>
<dbReference type="Proteomes" id="UP001500668">
    <property type="component" value="Unassembled WGS sequence"/>
</dbReference>
<accession>A0ABN1GMQ0</accession>